<comment type="caution">
    <text evidence="7">The sequence shown here is derived from an EMBL/GenBank/DDBJ whole genome shotgun (WGS) entry which is preliminary data.</text>
</comment>
<name>A0A9P1GWB7_9PEZI</name>
<keyword evidence="5" id="KW-0539">Nucleus</keyword>
<evidence type="ECO:0000256" key="6">
    <source>
        <dbReference type="SAM" id="MobiDB-lite"/>
    </source>
</evidence>
<feature type="compositionally biased region" description="Polar residues" evidence="6">
    <location>
        <begin position="1"/>
        <end position="13"/>
    </location>
</feature>
<keyword evidence="3" id="KW-0238">DNA-binding</keyword>
<sequence length="622" mass="68200">MGTYSRVSISQSGPRRGSGTGDAEPVGGDSSTPGADSMLLDAPTPASRRRGGGGSGLDREEGGEGGRLGLGLGEDEEDDEAWRDGVEVEEDGDDDDDDVDHDRDDDLDYGDEGEEREGGKEDEEAPRSLWPNPEEAAAMLAKYKGHKAALYPFVVIPPHLGEEDLRTRRPFLWKAVMMIERVLDGTGQITMAMELLGDISRAAFIQPDKSLDVLMSLQLVIAWMHYSINGFQLTNMLFLCRSLCIGLRIVKDTGQYPGDELLVNLVRIQKLAQTIAFTVGVDNKSTLASMQLPLIMVVQSFQEQLDAFKASLPPHLREDPAIVCRTAIAQVLLYEVAVTDAMSASAGSTTGGSGVGGGSGTTATATTAQPGPTLSSLGSTSSSSASLEAHTERLELLWRCTNSVHEYFACRFASHDVTRPRFIALNASDFVFAAQVSLKLLILRVPGWDAGFVLEKLDFERFVDKVSMEIRSLIERRSQSQWHMEMTARRLIPKMVDPFEKLHCSLLHFKGILFTELTRNAAARQAVMQGQQQQQQQQQEQSSYQQQPVHQQQHTSGEASGTRTLGPHMLNSRPMIAGPMLVDVDLEMSNLDEFNLTQVDLMAYDISTPMWDWGHPGDAAQP</sequence>
<protein>
    <submittedName>
        <fullName evidence="7">Uncharacterized protein</fullName>
    </submittedName>
</protein>
<feature type="region of interest" description="Disordered" evidence="6">
    <location>
        <begin position="1"/>
        <end position="131"/>
    </location>
</feature>
<evidence type="ECO:0000256" key="2">
    <source>
        <dbReference type="ARBA" id="ARBA00023015"/>
    </source>
</evidence>
<evidence type="ECO:0000313" key="7">
    <source>
        <dbReference type="EMBL" id="CAI4211475.1"/>
    </source>
</evidence>
<keyword evidence="4" id="KW-0804">Transcription</keyword>
<feature type="compositionally biased region" description="Acidic residues" evidence="6">
    <location>
        <begin position="73"/>
        <end position="124"/>
    </location>
</feature>
<proteinExistence type="predicted"/>
<feature type="compositionally biased region" description="Polar residues" evidence="6">
    <location>
        <begin position="554"/>
        <end position="563"/>
    </location>
</feature>
<dbReference type="Proteomes" id="UP000838763">
    <property type="component" value="Unassembled WGS sequence"/>
</dbReference>
<dbReference type="PANTHER" id="PTHR31845:SF10">
    <property type="entry name" value="ZN(II)2CYS6 TRANSCRIPTION FACTOR (EUROFUNG)"/>
    <property type="match status" value="1"/>
</dbReference>
<evidence type="ECO:0000256" key="4">
    <source>
        <dbReference type="ARBA" id="ARBA00023163"/>
    </source>
</evidence>
<dbReference type="InterPro" id="IPR051089">
    <property type="entry name" value="prtT"/>
</dbReference>
<evidence type="ECO:0000256" key="5">
    <source>
        <dbReference type="ARBA" id="ARBA00023242"/>
    </source>
</evidence>
<feature type="region of interest" description="Disordered" evidence="6">
    <location>
        <begin position="346"/>
        <end position="382"/>
    </location>
</feature>
<dbReference type="AlphaFoldDB" id="A0A9P1GWB7"/>
<reference evidence="7" key="1">
    <citation type="submission" date="2022-11" db="EMBL/GenBank/DDBJ databases">
        <authorList>
            <person name="Scott C."/>
            <person name="Bruce N."/>
        </authorList>
    </citation>
    <scope>NUCLEOTIDE SEQUENCE</scope>
</reference>
<evidence type="ECO:0000313" key="8">
    <source>
        <dbReference type="Proteomes" id="UP000838763"/>
    </source>
</evidence>
<dbReference type="PANTHER" id="PTHR31845">
    <property type="entry name" value="FINGER DOMAIN PROTEIN, PUTATIVE-RELATED"/>
    <property type="match status" value="1"/>
</dbReference>
<dbReference type="EMBL" id="CALLCH030000002">
    <property type="protein sequence ID" value="CAI4211475.1"/>
    <property type="molecule type" value="Genomic_DNA"/>
</dbReference>
<evidence type="ECO:0000256" key="3">
    <source>
        <dbReference type="ARBA" id="ARBA00023125"/>
    </source>
</evidence>
<keyword evidence="2" id="KW-0805">Transcription regulation</keyword>
<dbReference type="GO" id="GO:0005634">
    <property type="term" value="C:nucleus"/>
    <property type="evidence" value="ECO:0007669"/>
    <property type="project" value="UniProtKB-SubCell"/>
</dbReference>
<feature type="compositionally biased region" description="Low complexity" evidence="6">
    <location>
        <begin position="532"/>
        <end position="553"/>
    </location>
</feature>
<feature type="compositionally biased region" description="Low complexity" evidence="6">
    <location>
        <begin position="361"/>
        <end position="382"/>
    </location>
</feature>
<organism evidence="7 8">
    <name type="scientific">Parascedosporium putredinis</name>
    <dbReference type="NCBI Taxonomy" id="1442378"/>
    <lineage>
        <taxon>Eukaryota</taxon>
        <taxon>Fungi</taxon>
        <taxon>Dikarya</taxon>
        <taxon>Ascomycota</taxon>
        <taxon>Pezizomycotina</taxon>
        <taxon>Sordariomycetes</taxon>
        <taxon>Hypocreomycetidae</taxon>
        <taxon>Microascales</taxon>
        <taxon>Microascaceae</taxon>
        <taxon>Parascedosporium</taxon>
    </lineage>
</organism>
<keyword evidence="8" id="KW-1185">Reference proteome</keyword>
<gene>
    <name evidence="7" type="ORF">PPNO1_LOCUS1260</name>
</gene>
<evidence type="ECO:0000256" key="1">
    <source>
        <dbReference type="ARBA" id="ARBA00004123"/>
    </source>
</evidence>
<comment type="subcellular location">
    <subcellularLocation>
        <location evidence="1">Nucleus</location>
    </subcellularLocation>
</comment>
<dbReference type="GO" id="GO:0000981">
    <property type="term" value="F:DNA-binding transcription factor activity, RNA polymerase II-specific"/>
    <property type="evidence" value="ECO:0007669"/>
    <property type="project" value="TreeGrafter"/>
</dbReference>
<feature type="region of interest" description="Disordered" evidence="6">
    <location>
        <begin position="532"/>
        <end position="572"/>
    </location>
</feature>
<feature type="compositionally biased region" description="Gly residues" evidence="6">
    <location>
        <begin position="349"/>
        <end position="360"/>
    </location>
</feature>
<dbReference type="GO" id="GO:0000976">
    <property type="term" value="F:transcription cis-regulatory region binding"/>
    <property type="evidence" value="ECO:0007669"/>
    <property type="project" value="TreeGrafter"/>
</dbReference>
<dbReference type="OrthoDB" id="1600564at2759"/>
<accession>A0A9P1GWB7</accession>